<name>A0A1V4SJS0_RUMHU</name>
<dbReference type="EMBL" id="MZGX01000011">
    <property type="protein sequence ID" value="OPX44128.1"/>
    <property type="molecule type" value="Genomic_DNA"/>
</dbReference>
<dbReference type="OrthoDB" id="1739520at2"/>
<comment type="caution">
    <text evidence="1">The sequence shown here is derived from an EMBL/GenBank/DDBJ whole genome shotgun (WGS) entry which is preliminary data.</text>
</comment>
<dbReference type="Proteomes" id="UP000191554">
    <property type="component" value="Unassembled WGS sequence"/>
</dbReference>
<evidence type="ECO:0000313" key="1">
    <source>
        <dbReference type="EMBL" id="OPX44128.1"/>
    </source>
</evidence>
<organism evidence="1 2">
    <name type="scientific">Ruminiclostridium hungatei</name>
    <name type="common">Clostridium hungatei</name>
    <dbReference type="NCBI Taxonomy" id="48256"/>
    <lineage>
        <taxon>Bacteria</taxon>
        <taxon>Bacillati</taxon>
        <taxon>Bacillota</taxon>
        <taxon>Clostridia</taxon>
        <taxon>Eubacteriales</taxon>
        <taxon>Oscillospiraceae</taxon>
        <taxon>Ruminiclostridium</taxon>
    </lineage>
</organism>
<accession>A0A1V4SJS0</accession>
<dbReference type="RefSeq" id="WP_080064361.1">
    <property type="nucleotide sequence ID" value="NZ_MZGX01000011.1"/>
</dbReference>
<protein>
    <submittedName>
        <fullName evidence="1">Uncharacterized protein</fullName>
    </submittedName>
</protein>
<sequence length="194" mass="22136">MDKQIKLKLSNAENKYNEEISSFSLSYSGKRMENPEVSYRIISALKADASLFIELNSSLLNMDASDKKKLSEKFMEGLKQLGIEYLNKKTVESERRRVLSISLEGKKVEGFETYALIPGEIWCQQEFKELLPSEGLRYYLSTDDSESNLSAFADLDEEERLKLSRMVIFDNAALGSMGINTAYLTKSEINRLLE</sequence>
<keyword evidence="2" id="KW-1185">Reference proteome</keyword>
<evidence type="ECO:0000313" key="2">
    <source>
        <dbReference type="Proteomes" id="UP000191554"/>
    </source>
</evidence>
<gene>
    <name evidence="1" type="ORF">CLHUN_19270</name>
</gene>
<proteinExistence type="predicted"/>
<dbReference type="AlphaFoldDB" id="A0A1V4SJS0"/>
<reference evidence="1 2" key="1">
    <citation type="submission" date="2017-03" db="EMBL/GenBank/DDBJ databases">
        <title>Genome sequence of Clostridium hungatei DSM 14427.</title>
        <authorList>
            <person name="Poehlein A."/>
            <person name="Daniel R."/>
        </authorList>
    </citation>
    <scope>NUCLEOTIDE SEQUENCE [LARGE SCALE GENOMIC DNA]</scope>
    <source>
        <strain evidence="1 2">DSM 14427</strain>
    </source>
</reference>
<dbReference type="STRING" id="48256.CLHUN_19270"/>